<organism evidence="1 2">
    <name type="scientific">Cyclotella cryptica</name>
    <dbReference type="NCBI Taxonomy" id="29204"/>
    <lineage>
        <taxon>Eukaryota</taxon>
        <taxon>Sar</taxon>
        <taxon>Stramenopiles</taxon>
        <taxon>Ochrophyta</taxon>
        <taxon>Bacillariophyta</taxon>
        <taxon>Coscinodiscophyceae</taxon>
        <taxon>Thalassiosirophycidae</taxon>
        <taxon>Stephanodiscales</taxon>
        <taxon>Stephanodiscaceae</taxon>
        <taxon>Cyclotella</taxon>
    </lineage>
</organism>
<accession>A0ABD3P839</accession>
<evidence type="ECO:0008006" key="3">
    <source>
        <dbReference type="Google" id="ProtNLM"/>
    </source>
</evidence>
<proteinExistence type="predicted"/>
<evidence type="ECO:0000313" key="2">
    <source>
        <dbReference type="Proteomes" id="UP001516023"/>
    </source>
</evidence>
<dbReference type="AlphaFoldDB" id="A0ABD3P839"/>
<protein>
    <recommendedName>
        <fullName evidence="3">LAGLIDADG homing endonuclease</fullName>
    </recommendedName>
</protein>
<evidence type="ECO:0000313" key="1">
    <source>
        <dbReference type="EMBL" id="KAL3783618.1"/>
    </source>
</evidence>
<keyword evidence="2" id="KW-1185">Reference proteome</keyword>
<sequence length="71" mass="8453">MNQRTQLFFSRRMPHFVETLMDSGSFFFKYTALITSHPYLQKKKPRCNFMNMWSLLLSPRNYGASRGGVKR</sequence>
<name>A0ABD3P839_9STRA</name>
<gene>
    <name evidence="1" type="ORF">HJC23_004984</name>
</gene>
<reference evidence="1 2" key="1">
    <citation type="journal article" date="2020" name="G3 (Bethesda)">
        <title>Improved Reference Genome for Cyclotella cryptica CCMP332, a Model for Cell Wall Morphogenesis, Salinity Adaptation, and Lipid Production in Diatoms (Bacillariophyta).</title>
        <authorList>
            <person name="Roberts W.R."/>
            <person name="Downey K.M."/>
            <person name="Ruck E.C."/>
            <person name="Traller J.C."/>
            <person name="Alverson A.J."/>
        </authorList>
    </citation>
    <scope>NUCLEOTIDE SEQUENCE [LARGE SCALE GENOMIC DNA]</scope>
    <source>
        <strain evidence="1 2">CCMP332</strain>
    </source>
</reference>
<dbReference type="EMBL" id="JABMIG020000255">
    <property type="protein sequence ID" value="KAL3783618.1"/>
    <property type="molecule type" value="Genomic_DNA"/>
</dbReference>
<dbReference type="Proteomes" id="UP001516023">
    <property type="component" value="Unassembled WGS sequence"/>
</dbReference>
<comment type="caution">
    <text evidence="1">The sequence shown here is derived from an EMBL/GenBank/DDBJ whole genome shotgun (WGS) entry which is preliminary data.</text>
</comment>